<comment type="subunit">
    <text evidence="2">Homodimer. Interacts with LigD.</text>
</comment>
<dbReference type="Pfam" id="PF02735">
    <property type="entry name" value="Ku"/>
    <property type="match status" value="1"/>
</dbReference>
<keyword evidence="1 2" id="KW-0238">DNA-binding</keyword>
<keyword evidence="6" id="KW-1185">Reference proteome</keyword>
<evidence type="ECO:0000313" key="5">
    <source>
        <dbReference type="EMBL" id="NNU42083.1"/>
    </source>
</evidence>
<organism evidence="5 6">
    <name type="scientific">Ramlibacter montanisoli</name>
    <dbReference type="NCBI Taxonomy" id="2732512"/>
    <lineage>
        <taxon>Bacteria</taxon>
        <taxon>Pseudomonadati</taxon>
        <taxon>Pseudomonadota</taxon>
        <taxon>Betaproteobacteria</taxon>
        <taxon>Burkholderiales</taxon>
        <taxon>Comamonadaceae</taxon>
        <taxon>Ramlibacter</taxon>
    </lineage>
</organism>
<feature type="region of interest" description="Disordered" evidence="3">
    <location>
        <begin position="270"/>
        <end position="328"/>
    </location>
</feature>
<evidence type="ECO:0000256" key="2">
    <source>
        <dbReference type="HAMAP-Rule" id="MF_01875"/>
    </source>
</evidence>
<feature type="domain" description="Ku" evidence="4">
    <location>
        <begin position="63"/>
        <end position="191"/>
    </location>
</feature>
<comment type="function">
    <text evidence="2">With LigD forms a non-homologous end joining (NHEJ) DNA repair enzyme, which repairs dsDNA breaks with reduced fidelity. Binds linear dsDNA with 5'- and 3'- overhangs but not closed circular dsDNA nor ssDNA. Recruits and stimulates the ligase activity of LigD.</text>
</comment>
<dbReference type="InterPro" id="IPR009187">
    <property type="entry name" value="Prok_Ku"/>
</dbReference>
<feature type="compositionally biased region" description="Low complexity" evidence="3">
    <location>
        <begin position="300"/>
        <end position="328"/>
    </location>
</feature>
<name>A0A849KCU9_9BURK</name>
<protein>
    <recommendedName>
        <fullName evidence="2">Non-homologous end joining protein Ku</fullName>
    </recommendedName>
</protein>
<reference evidence="5 6" key="1">
    <citation type="submission" date="2020-05" db="EMBL/GenBank/DDBJ databases">
        <authorList>
            <person name="Khan S.A."/>
            <person name="Jeon C.O."/>
            <person name="Chun B.H."/>
        </authorList>
    </citation>
    <scope>NUCLEOTIDE SEQUENCE [LARGE SCALE GENOMIC DNA]</scope>
    <source>
        <strain evidence="5 6">B156</strain>
    </source>
</reference>
<accession>A0A849KCU9</accession>
<feature type="compositionally biased region" description="Low complexity" evidence="3">
    <location>
        <begin position="270"/>
        <end position="287"/>
    </location>
</feature>
<dbReference type="PANTHER" id="PTHR41251:SF1">
    <property type="entry name" value="NON-HOMOLOGOUS END JOINING PROTEIN KU"/>
    <property type="match status" value="1"/>
</dbReference>
<comment type="similarity">
    <text evidence="2">Belongs to the prokaryotic Ku family.</text>
</comment>
<evidence type="ECO:0000259" key="4">
    <source>
        <dbReference type="SMART" id="SM00559"/>
    </source>
</evidence>
<dbReference type="Proteomes" id="UP000552954">
    <property type="component" value="Unassembled WGS sequence"/>
</dbReference>
<keyword evidence="2" id="KW-0233">DNA recombination</keyword>
<evidence type="ECO:0000313" key="6">
    <source>
        <dbReference type="Proteomes" id="UP000552954"/>
    </source>
</evidence>
<evidence type="ECO:0000256" key="1">
    <source>
        <dbReference type="ARBA" id="ARBA00023125"/>
    </source>
</evidence>
<comment type="caution">
    <text evidence="5">The sequence shown here is derived from an EMBL/GenBank/DDBJ whole genome shotgun (WGS) entry which is preliminary data.</text>
</comment>
<sequence length="328" mass="35679">MADTKGMAKTSTRSLWKGAITFGLVHIPIGLYSATEETDVDFDWLDRRTMDPVGYKRINKRTGREIDKGDVVKGVEHGKGHYVVLTPEEIAEAYPRTTQTIEIESFIDVGEVPFVYLEKPYYTAPINKGEKVYALLREALKETGKAGLARVVIHGKQHLAVVLPCGPALVLNLLRWGGEVRSWADLPLPAAGKAGIKDAELKMARHLIEEMSGKWSASDFRDDFHDAIMKLVEAKARAGGTETVAPLEEAPQMQGADVIDLTELLRRSLKGGAKATAPAATRATAGKNTRSRKANEERAVAAAPANAAARPPRPTRPTSRAPAARPED</sequence>
<dbReference type="PANTHER" id="PTHR41251">
    <property type="entry name" value="NON-HOMOLOGOUS END JOINING PROTEIN KU"/>
    <property type="match status" value="1"/>
</dbReference>
<dbReference type="CDD" id="cd00789">
    <property type="entry name" value="KU_like"/>
    <property type="match status" value="1"/>
</dbReference>
<keyword evidence="2" id="KW-0227">DNA damage</keyword>
<dbReference type="NCBIfam" id="TIGR02772">
    <property type="entry name" value="Ku_bact"/>
    <property type="match status" value="1"/>
</dbReference>
<dbReference type="RefSeq" id="WP_171556482.1">
    <property type="nucleotide sequence ID" value="NZ_JABFCS010000001.1"/>
</dbReference>
<dbReference type="AlphaFoldDB" id="A0A849KCU9"/>
<dbReference type="InterPro" id="IPR006164">
    <property type="entry name" value="DNA_bd_Ku70/Ku80"/>
</dbReference>
<keyword evidence="2" id="KW-0234">DNA repair</keyword>
<dbReference type="InterPro" id="IPR016194">
    <property type="entry name" value="SPOC-like_C_dom_sf"/>
</dbReference>
<dbReference type="EMBL" id="JABFCS010000001">
    <property type="protein sequence ID" value="NNU42083.1"/>
    <property type="molecule type" value="Genomic_DNA"/>
</dbReference>
<proteinExistence type="inferred from homology"/>
<dbReference type="HAMAP" id="MF_01875">
    <property type="entry name" value="Prokaryotic_Ku"/>
    <property type="match status" value="1"/>
</dbReference>
<dbReference type="GO" id="GO:0006303">
    <property type="term" value="P:double-strand break repair via nonhomologous end joining"/>
    <property type="evidence" value="ECO:0007669"/>
    <property type="project" value="UniProtKB-UniRule"/>
</dbReference>
<dbReference type="GO" id="GO:0003690">
    <property type="term" value="F:double-stranded DNA binding"/>
    <property type="evidence" value="ECO:0007669"/>
    <property type="project" value="UniProtKB-UniRule"/>
</dbReference>
<dbReference type="SUPFAM" id="SSF100939">
    <property type="entry name" value="SPOC domain-like"/>
    <property type="match status" value="1"/>
</dbReference>
<reference evidence="5 6" key="2">
    <citation type="submission" date="2020-06" db="EMBL/GenBank/DDBJ databases">
        <title>Ramlibacter rhizophilus sp. nov., isolated from rhizosphere soil of national flower Mugunghwa from South Korea.</title>
        <authorList>
            <person name="Zheng-Fei Y."/>
            <person name="Huan T."/>
        </authorList>
    </citation>
    <scope>NUCLEOTIDE SEQUENCE [LARGE SCALE GENOMIC DNA]</scope>
    <source>
        <strain evidence="5 6">B156</strain>
    </source>
</reference>
<dbReference type="PIRSF" id="PIRSF006493">
    <property type="entry name" value="Prok_Ku"/>
    <property type="match status" value="1"/>
</dbReference>
<dbReference type="GO" id="GO:0006310">
    <property type="term" value="P:DNA recombination"/>
    <property type="evidence" value="ECO:0007669"/>
    <property type="project" value="UniProtKB-KW"/>
</dbReference>
<dbReference type="SMART" id="SM00559">
    <property type="entry name" value="Ku78"/>
    <property type="match status" value="1"/>
</dbReference>
<dbReference type="Gene3D" id="2.40.290.10">
    <property type="match status" value="1"/>
</dbReference>
<gene>
    <name evidence="2" type="primary">ku</name>
    <name evidence="5" type="ORF">HK415_01305</name>
</gene>
<evidence type="ECO:0000256" key="3">
    <source>
        <dbReference type="SAM" id="MobiDB-lite"/>
    </source>
</evidence>